<proteinExistence type="predicted"/>
<dbReference type="PANTHER" id="PTHR33273:SF2">
    <property type="entry name" value="ENDONUCLEASE_EXONUCLEASE_PHOSPHATASE DOMAIN-CONTAINING PROTEIN"/>
    <property type="match status" value="1"/>
</dbReference>
<accession>A0A8K0KJ62</accession>
<dbReference type="AlphaFoldDB" id="A0A8K0KJ62"/>
<protein>
    <recommendedName>
        <fullName evidence="5">Gag-like protein</fullName>
    </recommendedName>
</protein>
<evidence type="ECO:0000256" key="2">
    <source>
        <dbReference type="SAM" id="MobiDB-lite"/>
    </source>
</evidence>
<dbReference type="OrthoDB" id="8063754at2759"/>
<evidence type="ECO:0000313" key="4">
    <source>
        <dbReference type="Proteomes" id="UP000792457"/>
    </source>
</evidence>
<dbReference type="PANTHER" id="PTHR33273">
    <property type="entry name" value="DOMAIN-CONTAINING PROTEIN, PUTATIVE-RELATED"/>
    <property type="match status" value="1"/>
</dbReference>
<feature type="coiled-coil region" evidence="1">
    <location>
        <begin position="307"/>
        <end position="334"/>
    </location>
</feature>
<reference evidence="3" key="2">
    <citation type="submission" date="2017-10" db="EMBL/GenBank/DDBJ databases">
        <title>Ladona fulva Genome sequencing and assembly.</title>
        <authorList>
            <person name="Murali S."/>
            <person name="Richards S."/>
            <person name="Bandaranaike D."/>
            <person name="Bellair M."/>
            <person name="Blankenburg K."/>
            <person name="Chao H."/>
            <person name="Dinh H."/>
            <person name="Doddapaneni H."/>
            <person name="Dugan-Rocha S."/>
            <person name="Elkadiri S."/>
            <person name="Gnanaolivu R."/>
            <person name="Hernandez B."/>
            <person name="Skinner E."/>
            <person name="Javaid M."/>
            <person name="Lee S."/>
            <person name="Li M."/>
            <person name="Ming W."/>
            <person name="Munidasa M."/>
            <person name="Muniz J."/>
            <person name="Nguyen L."/>
            <person name="Hughes D."/>
            <person name="Osuji N."/>
            <person name="Pu L.-L."/>
            <person name="Puazo M."/>
            <person name="Qu C."/>
            <person name="Quiroz J."/>
            <person name="Raj R."/>
            <person name="Weissenberger G."/>
            <person name="Xin Y."/>
            <person name="Zou X."/>
            <person name="Han Y."/>
            <person name="Worley K."/>
            <person name="Muzny D."/>
            <person name="Gibbs R."/>
        </authorList>
    </citation>
    <scope>NUCLEOTIDE SEQUENCE</scope>
    <source>
        <strain evidence="3">Sampled in the wild</strain>
    </source>
</reference>
<evidence type="ECO:0000313" key="3">
    <source>
        <dbReference type="EMBL" id="KAG8235825.1"/>
    </source>
</evidence>
<evidence type="ECO:0008006" key="5">
    <source>
        <dbReference type="Google" id="ProtNLM"/>
    </source>
</evidence>
<sequence length="410" mass="45889">MDSSLQNRQGASNDSDMEWTSVQGKRGRRGAEVSTSPNISANSNNNVETRNRFASIAIDETGEVFSSIDPREGIRKNSNKIPNIYLDNVKNWALLYKNMRTNCAFPPVARLAGRRTVVKCQTIADFFLVKNMLAQQKVDFFTYRLASEKKRLFVIRNLPINIGLEEIKESLEEQGVQISKVTQLQTTKPTFKQLELNKGLKSVPPRALPLFLVELHDSTLSIDFLAVRYVCGLKIRIEKHRPPKGPPQCHRCQLFGHTDKACHMPPRCVKCGGNHLTADCKKEAGEAAVCANCKGGHPASYRGCPVYAKLKQRLNDLKNKAQNKTKKVENLQRPTINTEKENEPISEITRNTEQSAPVNNNSVALHILLVAQKHILGGSRLELPFILRKPCSTPKHSQSVDFISDISVTP</sequence>
<dbReference type="Proteomes" id="UP000792457">
    <property type="component" value="Unassembled WGS sequence"/>
</dbReference>
<gene>
    <name evidence="3" type="ORF">J437_LFUL016086</name>
</gene>
<feature type="compositionally biased region" description="Polar residues" evidence="2">
    <location>
        <begin position="1"/>
        <end position="23"/>
    </location>
</feature>
<dbReference type="EMBL" id="KZ308955">
    <property type="protein sequence ID" value="KAG8235825.1"/>
    <property type="molecule type" value="Genomic_DNA"/>
</dbReference>
<feature type="region of interest" description="Disordered" evidence="2">
    <location>
        <begin position="1"/>
        <end position="46"/>
    </location>
</feature>
<reference evidence="3" key="1">
    <citation type="submission" date="2013-04" db="EMBL/GenBank/DDBJ databases">
        <authorList>
            <person name="Qu J."/>
            <person name="Murali S.C."/>
            <person name="Bandaranaike D."/>
            <person name="Bellair M."/>
            <person name="Blankenburg K."/>
            <person name="Chao H."/>
            <person name="Dinh H."/>
            <person name="Doddapaneni H."/>
            <person name="Downs B."/>
            <person name="Dugan-Rocha S."/>
            <person name="Elkadiri S."/>
            <person name="Gnanaolivu R.D."/>
            <person name="Hernandez B."/>
            <person name="Javaid M."/>
            <person name="Jayaseelan J.C."/>
            <person name="Lee S."/>
            <person name="Li M."/>
            <person name="Ming W."/>
            <person name="Munidasa M."/>
            <person name="Muniz J."/>
            <person name="Nguyen L."/>
            <person name="Ongeri F."/>
            <person name="Osuji N."/>
            <person name="Pu L.-L."/>
            <person name="Puazo M."/>
            <person name="Qu C."/>
            <person name="Quiroz J."/>
            <person name="Raj R."/>
            <person name="Weissenberger G."/>
            <person name="Xin Y."/>
            <person name="Zou X."/>
            <person name="Han Y."/>
            <person name="Richards S."/>
            <person name="Worley K."/>
            <person name="Muzny D."/>
            <person name="Gibbs R."/>
        </authorList>
    </citation>
    <scope>NUCLEOTIDE SEQUENCE</scope>
    <source>
        <strain evidence="3">Sampled in the wild</strain>
    </source>
</reference>
<evidence type="ECO:0000256" key="1">
    <source>
        <dbReference type="SAM" id="Coils"/>
    </source>
</evidence>
<keyword evidence="4" id="KW-1185">Reference proteome</keyword>
<comment type="caution">
    <text evidence="3">The sequence shown here is derived from an EMBL/GenBank/DDBJ whole genome shotgun (WGS) entry which is preliminary data.</text>
</comment>
<name>A0A8K0KJ62_LADFU</name>
<keyword evidence="1" id="KW-0175">Coiled coil</keyword>
<organism evidence="3 4">
    <name type="scientific">Ladona fulva</name>
    <name type="common">Scarce chaser dragonfly</name>
    <name type="synonym">Libellula fulva</name>
    <dbReference type="NCBI Taxonomy" id="123851"/>
    <lineage>
        <taxon>Eukaryota</taxon>
        <taxon>Metazoa</taxon>
        <taxon>Ecdysozoa</taxon>
        <taxon>Arthropoda</taxon>
        <taxon>Hexapoda</taxon>
        <taxon>Insecta</taxon>
        <taxon>Pterygota</taxon>
        <taxon>Palaeoptera</taxon>
        <taxon>Odonata</taxon>
        <taxon>Epiprocta</taxon>
        <taxon>Anisoptera</taxon>
        <taxon>Libelluloidea</taxon>
        <taxon>Libellulidae</taxon>
        <taxon>Ladona</taxon>
    </lineage>
</organism>
<feature type="compositionally biased region" description="Polar residues" evidence="2">
    <location>
        <begin position="33"/>
        <end position="46"/>
    </location>
</feature>